<comment type="caution">
    <text evidence="5">The sequence shown here is derived from an EMBL/GenBank/DDBJ whole genome shotgun (WGS) entry which is preliminary data.</text>
</comment>
<dbReference type="EMBL" id="WIUZ02000017">
    <property type="protein sequence ID" value="KAF9780320.1"/>
    <property type="molecule type" value="Genomic_DNA"/>
</dbReference>
<dbReference type="InterPro" id="IPR016135">
    <property type="entry name" value="UBQ-conjugating_enzyme/RWD"/>
</dbReference>
<evidence type="ECO:0000256" key="2">
    <source>
        <dbReference type="ARBA" id="ARBA00022786"/>
    </source>
</evidence>
<accession>A0A9P6H6Z1</accession>
<dbReference type="InterPro" id="IPR000608">
    <property type="entry name" value="UBC"/>
</dbReference>
<feature type="region of interest" description="Disordered" evidence="3">
    <location>
        <begin position="495"/>
        <end position="518"/>
    </location>
</feature>
<feature type="domain" description="UBC core" evidence="4">
    <location>
        <begin position="634"/>
        <end position="794"/>
    </location>
</feature>
<dbReference type="Pfam" id="PF00179">
    <property type="entry name" value="UQ_con"/>
    <property type="match status" value="1"/>
</dbReference>
<evidence type="ECO:0000259" key="4">
    <source>
        <dbReference type="PROSITE" id="PS50127"/>
    </source>
</evidence>
<dbReference type="OrthoDB" id="47801at2759"/>
<dbReference type="AlphaFoldDB" id="A0A9P6H6Z1"/>
<evidence type="ECO:0000256" key="3">
    <source>
        <dbReference type="SAM" id="MobiDB-lite"/>
    </source>
</evidence>
<evidence type="ECO:0000313" key="5">
    <source>
        <dbReference type="EMBL" id="KAF9780320.1"/>
    </source>
</evidence>
<evidence type="ECO:0000256" key="1">
    <source>
        <dbReference type="ARBA" id="ARBA00022679"/>
    </source>
</evidence>
<feature type="region of interest" description="Disordered" evidence="3">
    <location>
        <begin position="281"/>
        <end position="338"/>
    </location>
</feature>
<proteinExistence type="predicted"/>
<reference evidence="5" key="1">
    <citation type="journal article" date="2020" name="Nat. Commun.">
        <title>Large-scale genome sequencing of mycorrhizal fungi provides insights into the early evolution of symbiotic traits.</title>
        <authorList>
            <person name="Miyauchi S."/>
            <person name="Kiss E."/>
            <person name="Kuo A."/>
            <person name="Drula E."/>
            <person name="Kohler A."/>
            <person name="Sanchez-Garcia M."/>
            <person name="Morin E."/>
            <person name="Andreopoulos B."/>
            <person name="Barry K.W."/>
            <person name="Bonito G."/>
            <person name="Buee M."/>
            <person name="Carver A."/>
            <person name="Chen C."/>
            <person name="Cichocki N."/>
            <person name="Clum A."/>
            <person name="Culley D."/>
            <person name="Crous P.W."/>
            <person name="Fauchery L."/>
            <person name="Girlanda M."/>
            <person name="Hayes R.D."/>
            <person name="Keri Z."/>
            <person name="LaButti K."/>
            <person name="Lipzen A."/>
            <person name="Lombard V."/>
            <person name="Magnuson J."/>
            <person name="Maillard F."/>
            <person name="Murat C."/>
            <person name="Nolan M."/>
            <person name="Ohm R.A."/>
            <person name="Pangilinan J."/>
            <person name="Pereira M.F."/>
            <person name="Perotto S."/>
            <person name="Peter M."/>
            <person name="Pfister S."/>
            <person name="Riley R."/>
            <person name="Sitrit Y."/>
            <person name="Stielow J.B."/>
            <person name="Szollosi G."/>
            <person name="Zifcakova L."/>
            <person name="Stursova M."/>
            <person name="Spatafora J.W."/>
            <person name="Tedersoo L."/>
            <person name="Vaario L.M."/>
            <person name="Yamada A."/>
            <person name="Yan M."/>
            <person name="Wang P."/>
            <person name="Xu J."/>
            <person name="Bruns T."/>
            <person name="Baldrian P."/>
            <person name="Vilgalys R."/>
            <person name="Dunand C."/>
            <person name="Henrissat B."/>
            <person name="Grigoriev I.V."/>
            <person name="Hibbett D."/>
            <person name="Nagy L.G."/>
            <person name="Martin F.M."/>
        </authorList>
    </citation>
    <scope>NUCLEOTIDE SEQUENCE</scope>
    <source>
        <strain evidence="5">UH-Tt-Lm1</strain>
    </source>
</reference>
<feature type="compositionally biased region" description="Acidic residues" evidence="3">
    <location>
        <begin position="72"/>
        <end position="90"/>
    </location>
</feature>
<dbReference type="SMART" id="SM00212">
    <property type="entry name" value="UBCc"/>
    <property type="match status" value="1"/>
</dbReference>
<keyword evidence="6" id="KW-1185">Reference proteome</keyword>
<name>A0A9P6H6Z1_9AGAM</name>
<dbReference type="PROSITE" id="PS50127">
    <property type="entry name" value="UBC_2"/>
    <property type="match status" value="1"/>
</dbReference>
<gene>
    <name evidence="5" type="ORF">BJ322DRAFT_1085866</name>
</gene>
<keyword evidence="2" id="KW-0833">Ubl conjugation pathway</keyword>
<dbReference type="PANTHER" id="PTHR46116">
    <property type="entry name" value="(E3-INDEPENDENT) E2 UBIQUITIN-CONJUGATING ENZYME"/>
    <property type="match status" value="1"/>
</dbReference>
<dbReference type="GO" id="GO:0061631">
    <property type="term" value="F:ubiquitin conjugating enzyme activity"/>
    <property type="evidence" value="ECO:0007669"/>
    <property type="project" value="TreeGrafter"/>
</dbReference>
<feature type="compositionally biased region" description="Acidic residues" evidence="3">
    <location>
        <begin position="47"/>
        <end position="56"/>
    </location>
</feature>
<dbReference type="CDD" id="cd23810">
    <property type="entry name" value="UBCc_BIRC6"/>
    <property type="match status" value="1"/>
</dbReference>
<sequence length="873" mass="95886">MDSDVAQLVEMGATVAQARAALKRYPDVMEAASQIFEGKFAHIVDEDEDASMDDATADTSGSKRKATNITPDDSDDDVAEGDGDDGDFDDYDYDSGPEMDIHADGHAGAADPYAGIFFSKDRREEVIEVEEDPEVIVIPGQDGPVKLMTQSQWMKGCPEGGEQGFLFSLYNELSHDPCQCPSKCGYSVARTKGDFFPVLGDFFAYVRRLKGLVRKLCPRCNKQFCLACGETIAEGQSKDEDILFHCPNLQGVLLGVGLFMLENKYTEQFSPAVLDDISQSKSRNIKRRKTGTGNSSPASEVDEYDYGISGPAGKKAKGGTGYAGSQKEDTTGQEQAAKAQKVADERIAKLMKAIRDYLPSISRGRTSDYLVHPTTLAHLRRRFNYTCSSLLRNDSLADMSDRSVLYFELFEWLQTISRHEALASMMGMPIMVLVSSKPVAKKPAGFKGASKTRERTLTYEGSSGPRELLESIFIQAQAALKGLEASITPETAVVEATEEEKRMTSEDKGKAKAADPAAMSPENAQLLSFCRSIQGTVQAIDRALEEAKGKPFMGRLRASLPSIPNSSTGHEYVATPETEAETQKAYVDWATKVRFEYCDLSIPPSDQEGKDAQVHYKFHYDAEARIMANQDIPKRSLAIAKELAVLTTNLPIAWNSSIFLRVDETRVDVIKALIIGPEGTPYENGCFLFDIFLPAGYNHSPPHVKYMTTHGGKYRFNPNLYAEGKVCLSLLGTWSGPGWVSGKSTLLQVLISIQSMILCEEPYLNEPAWAQSGGTPPSKAYSANVRRMVIRTAMLGNLRNPPEPWENVIRTHFRLKARSIAKQLNHWLQLDDGRQISEDGANIENRSPAAGGGGSSNGMKKDVDALVELMNSL</sequence>
<keyword evidence="1" id="KW-0808">Transferase</keyword>
<organism evidence="5 6">
    <name type="scientific">Thelephora terrestris</name>
    <dbReference type="NCBI Taxonomy" id="56493"/>
    <lineage>
        <taxon>Eukaryota</taxon>
        <taxon>Fungi</taxon>
        <taxon>Dikarya</taxon>
        <taxon>Basidiomycota</taxon>
        <taxon>Agaricomycotina</taxon>
        <taxon>Agaricomycetes</taxon>
        <taxon>Thelephorales</taxon>
        <taxon>Thelephoraceae</taxon>
        <taxon>Thelephora</taxon>
    </lineage>
</organism>
<feature type="region of interest" description="Disordered" evidence="3">
    <location>
        <begin position="47"/>
        <end position="90"/>
    </location>
</feature>
<feature type="region of interest" description="Disordered" evidence="3">
    <location>
        <begin position="842"/>
        <end position="861"/>
    </location>
</feature>
<dbReference type="SUPFAM" id="SSF54495">
    <property type="entry name" value="UBC-like"/>
    <property type="match status" value="1"/>
</dbReference>
<feature type="compositionally biased region" description="Basic and acidic residues" evidence="3">
    <location>
        <begin position="499"/>
        <end position="513"/>
    </location>
</feature>
<protein>
    <submittedName>
        <fullName evidence="5">Ubiquitin conjugating enzyme family protein</fullName>
    </submittedName>
</protein>
<dbReference type="PANTHER" id="PTHR46116:SF15">
    <property type="entry name" value="(E3-INDEPENDENT) E2 UBIQUITIN-CONJUGATING ENZYME"/>
    <property type="match status" value="1"/>
</dbReference>
<dbReference type="Proteomes" id="UP000736335">
    <property type="component" value="Unassembled WGS sequence"/>
</dbReference>
<reference evidence="5" key="2">
    <citation type="submission" date="2020-11" db="EMBL/GenBank/DDBJ databases">
        <authorList>
            <consortium name="DOE Joint Genome Institute"/>
            <person name="Kuo A."/>
            <person name="Miyauchi S."/>
            <person name="Kiss E."/>
            <person name="Drula E."/>
            <person name="Kohler A."/>
            <person name="Sanchez-Garcia M."/>
            <person name="Andreopoulos B."/>
            <person name="Barry K.W."/>
            <person name="Bonito G."/>
            <person name="Buee M."/>
            <person name="Carver A."/>
            <person name="Chen C."/>
            <person name="Cichocki N."/>
            <person name="Clum A."/>
            <person name="Culley D."/>
            <person name="Crous P.W."/>
            <person name="Fauchery L."/>
            <person name="Girlanda M."/>
            <person name="Hayes R."/>
            <person name="Keri Z."/>
            <person name="Labutti K."/>
            <person name="Lipzen A."/>
            <person name="Lombard V."/>
            <person name="Magnuson J."/>
            <person name="Maillard F."/>
            <person name="Morin E."/>
            <person name="Murat C."/>
            <person name="Nolan M."/>
            <person name="Ohm R."/>
            <person name="Pangilinan J."/>
            <person name="Pereira M."/>
            <person name="Perotto S."/>
            <person name="Peter M."/>
            <person name="Riley R."/>
            <person name="Sitrit Y."/>
            <person name="Stielow B."/>
            <person name="Szollosi G."/>
            <person name="Zifcakova L."/>
            <person name="Stursova M."/>
            <person name="Spatafora J.W."/>
            <person name="Tedersoo L."/>
            <person name="Vaario L.-M."/>
            <person name="Yamada A."/>
            <person name="Yan M."/>
            <person name="Wang P."/>
            <person name="Xu J."/>
            <person name="Bruns T."/>
            <person name="Baldrian P."/>
            <person name="Vilgalys R."/>
            <person name="Henrissat B."/>
            <person name="Grigoriev I.V."/>
            <person name="Hibbett D."/>
            <person name="Nagy L.G."/>
            <person name="Martin F.M."/>
        </authorList>
    </citation>
    <scope>NUCLEOTIDE SEQUENCE</scope>
    <source>
        <strain evidence="5">UH-Tt-Lm1</strain>
    </source>
</reference>
<dbReference type="Gene3D" id="3.10.110.10">
    <property type="entry name" value="Ubiquitin Conjugating Enzyme"/>
    <property type="match status" value="1"/>
</dbReference>
<evidence type="ECO:0000313" key="6">
    <source>
        <dbReference type="Proteomes" id="UP000736335"/>
    </source>
</evidence>